<evidence type="ECO:0000259" key="11">
    <source>
        <dbReference type="PROSITE" id="PS50259"/>
    </source>
</evidence>
<dbReference type="PANTHER" id="PTHR10519:SF74">
    <property type="entry name" value="GAMMA-AMINOBUTYRIC ACID TYPE B RECEPTOR SUBUNIT 2"/>
    <property type="match status" value="1"/>
</dbReference>
<keyword evidence="8" id="KW-0325">Glycoprotein</keyword>
<keyword evidence="5" id="KW-0297">G-protein coupled receptor</keyword>
<accession>A0A6P6NMD6</accession>
<keyword evidence="4 10" id="KW-1133">Transmembrane helix</keyword>
<protein>
    <submittedName>
        <fullName evidence="13">Gamma-aminobutyric acid type B receptor subunit 2-like</fullName>
    </submittedName>
</protein>
<evidence type="ECO:0000256" key="10">
    <source>
        <dbReference type="SAM" id="Phobius"/>
    </source>
</evidence>
<dbReference type="GO" id="GO:0007214">
    <property type="term" value="P:gamma-aminobutyric acid signaling pathway"/>
    <property type="evidence" value="ECO:0007669"/>
    <property type="project" value="TreeGrafter"/>
</dbReference>
<dbReference type="PRINTS" id="PR01176">
    <property type="entry name" value="GABABRECEPTR"/>
</dbReference>
<reference evidence="13" key="1">
    <citation type="submission" date="2025-08" db="UniProtKB">
        <authorList>
            <consortium name="RefSeq"/>
        </authorList>
    </citation>
    <scope>IDENTIFICATION</scope>
    <source>
        <strain evidence="13">Wakin</strain>
        <tissue evidence="13">Muscle</tissue>
    </source>
</reference>
<dbReference type="Proteomes" id="UP000515129">
    <property type="component" value="Unplaced"/>
</dbReference>
<keyword evidence="7" id="KW-0675">Receptor</keyword>
<keyword evidence="3 10" id="KW-0812">Transmembrane</keyword>
<keyword evidence="12" id="KW-1185">Reference proteome</keyword>
<dbReference type="GeneID" id="113081981"/>
<evidence type="ECO:0000256" key="3">
    <source>
        <dbReference type="ARBA" id="ARBA00022692"/>
    </source>
</evidence>
<evidence type="ECO:0000313" key="13">
    <source>
        <dbReference type="RefSeq" id="XP_026109669.1"/>
    </source>
</evidence>
<organism evidence="12 13">
    <name type="scientific">Carassius auratus</name>
    <name type="common">Goldfish</name>
    <dbReference type="NCBI Taxonomy" id="7957"/>
    <lineage>
        <taxon>Eukaryota</taxon>
        <taxon>Metazoa</taxon>
        <taxon>Chordata</taxon>
        <taxon>Craniata</taxon>
        <taxon>Vertebrata</taxon>
        <taxon>Euteleostomi</taxon>
        <taxon>Actinopterygii</taxon>
        <taxon>Neopterygii</taxon>
        <taxon>Teleostei</taxon>
        <taxon>Ostariophysi</taxon>
        <taxon>Cypriniformes</taxon>
        <taxon>Cyprinidae</taxon>
        <taxon>Cyprininae</taxon>
        <taxon>Carassius</taxon>
    </lineage>
</organism>
<dbReference type="GO" id="GO:0038039">
    <property type="term" value="C:G protein-coupled receptor heterodimeric complex"/>
    <property type="evidence" value="ECO:0007669"/>
    <property type="project" value="TreeGrafter"/>
</dbReference>
<feature type="transmembrane region" description="Helical" evidence="10">
    <location>
        <begin position="66"/>
        <end position="89"/>
    </location>
</feature>
<evidence type="ECO:0000256" key="7">
    <source>
        <dbReference type="ARBA" id="ARBA00023170"/>
    </source>
</evidence>
<evidence type="ECO:0000313" key="12">
    <source>
        <dbReference type="Proteomes" id="UP000515129"/>
    </source>
</evidence>
<comment type="subcellular location">
    <subcellularLocation>
        <location evidence="1">Membrane</location>
        <topology evidence="1">Multi-pass membrane protein</topology>
    </subcellularLocation>
</comment>
<name>A0A6P6NMD6_CARAU</name>
<evidence type="ECO:0000256" key="8">
    <source>
        <dbReference type="ARBA" id="ARBA00023180"/>
    </source>
</evidence>
<comment type="similarity">
    <text evidence="2">Belongs to the G-protein coupled receptor 3 family. GABA-B receptor subfamily.</text>
</comment>
<sequence length="275" mass="31391">MGFWMTAFYVYKGIILLSTCFLAWITRHMNIPAVNDSRSIRISVFVSVPVILIGTCASMLWQDQPNVQFCIATLVIITCCCSTLCMVFIPKIIIIRMGPDPEFLSRRFHLTQWHSELEKESGLYNDERNIMEQNDTGASVCVTDMTQNVSSSLDILLSENVHLVWHINELDSELEDLTRQLHELSAHVVENVIIRSFVHKAVKEKCRTLPESSNCNRRLLEDINSPEHIQRRLSLQLPILHHAYLPSIGGVESSPLNSPFESPQYTPVPGHMECW</sequence>
<gene>
    <name evidence="13" type="primary">LOC113081981</name>
</gene>
<keyword evidence="6 10" id="KW-0472">Membrane</keyword>
<evidence type="ECO:0000256" key="4">
    <source>
        <dbReference type="ARBA" id="ARBA00022989"/>
    </source>
</evidence>
<dbReference type="PANTHER" id="PTHR10519">
    <property type="entry name" value="GABA-B RECEPTOR"/>
    <property type="match status" value="1"/>
</dbReference>
<evidence type="ECO:0000256" key="1">
    <source>
        <dbReference type="ARBA" id="ARBA00004141"/>
    </source>
</evidence>
<evidence type="ECO:0000256" key="5">
    <source>
        <dbReference type="ARBA" id="ARBA00023040"/>
    </source>
</evidence>
<dbReference type="InterPro" id="IPR002455">
    <property type="entry name" value="GPCR3_GABA-B"/>
</dbReference>
<dbReference type="GO" id="GO:0004965">
    <property type="term" value="F:G protein-coupled GABA receptor activity"/>
    <property type="evidence" value="ECO:0007669"/>
    <property type="project" value="InterPro"/>
</dbReference>
<evidence type="ECO:0000256" key="2">
    <source>
        <dbReference type="ARBA" id="ARBA00008991"/>
    </source>
</evidence>
<evidence type="ECO:0000256" key="9">
    <source>
        <dbReference type="ARBA" id="ARBA00023224"/>
    </source>
</evidence>
<evidence type="ECO:0000256" key="6">
    <source>
        <dbReference type="ARBA" id="ARBA00023136"/>
    </source>
</evidence>
<feature type="transmembrane region" description="Helical" evidence="10">
    <location>
        <begin position="6"/>
        <end position="27"/>
    </location>
</feature>
<dbReference type="InterPro" id="IPR017978">
    <property type="entry name" value="GPCR_3_C"/>
</dbReference>
<feature type="domain" description="G-protein coupled receptors family 3 profile" evidence="11">
    <location>
        <begin position="1"/>
        <end position="111"/>
    </location>
</feature>
<dbReference type="OrthoDB" id="2150267at2759"/>
<dbReference type="Pfam" id="PF00003">
    <property type="entry name" value="7tm_3"/>
    <property type="match status" value="1"/>
</dbReference>
<dbReference type="KEGG" id="caua:113081981"/>
<feature type="transmembrane region" description="Helical" evidence="10">
    <location>
        <begin position="39"/>
        <end position="60"/>
    </location>
</feature>
<dbReference type="AlphaFoldDB" id="A0A6P6NMD6"/>
<proteinExistence type="inferred from homology"/>
<keyword evidence="9" id="KW-0807">Transducer</keyword>
<dbReference type="PROSITE" id="PS50259">
    <property type="entry name" value="G_PROTEIN_RECEP_F3_4"/>
    <property type="match status" value="1"/>
</dbReference>
<dbReference type="RefSeq" id="XP_026109669.1">
    <property type="nucleotide sequence ID" value="XM_026253884.1"/>
</dbReference>